<dbReference type="PANTHER" id="PTHR47505:SF1">
    <property type="entry name" value="DNA UTILIZATION PROTEIN YHGH"/>
    <property type="match status" value="1"/>
</dbReference>
<dbReference type="InterPro" id="IPR029057">
    <property type="entry name" value="PRTase-like"/>
</dbReference>
<comment type="similarity">
    <text evidence="1">Belongs to the ComF/GntX family.</text>
</comment>
<dbReference type="InterPro" id="IPR000836">
    <property type="entry name" value="PRTase_dom"/>
</dbReference>
<name>A0A7W1T897_9LIST</name>
<dbReference type="Proteomes" id="UP000548787">
    <property type="component" value="Unassembled WGS sequence"/>
</dbReference>
<comment type="caution">
    <text evidence="3">The sequence shown here is derived from an EMBL/GenBank/DDBJ whole genome shotgun (WGS) entry which is preliminary data.</text>
</comment>
<dbReference type="InterPro" id="IPR051910">
    <property type="entry name" value="ComF/GntX_DNA_util-trans"/>
</dbReference>
<protein>
    <submittedName>
        <fullName evidence="3">ComF family protein</fullName>
    </submittedName>
</protein>
<dbReference type="Gene3D" id="3.40.50.2020">
    <property type="match status" value="1"/>
</dbReference>
<sequence length="229" mass="26459">MKNKCLLCRAELVSEISWGSLFTLEKERVICFSCESKLSRIEGIMCSKCGRQMKDSDPTTVCEDCQKWATKERQGYLQKNIACYAYNEFAKDLMTLYKYRGDYAIAKVFAARLKIKWTEMNKEMTIPLPISLERRKERGFNQTEGLLCLADISFETDLRREHTEKQSKKTRKERIEQEQFFFVENKIAVQSKEIVLIDDIYTTGATLHLAAEALIKAGAKSVSALTIFR</sequence>
<dbReference type="SUPFAM" id="SSF53271">
    <property type="entry name" value="PRTase-like"/>
    <property type="match status" value="1"/>
</dbReference>
<dbReference type="CDD" id="cd06223">
    <property type="entry name" value="PRTases_typeI"/>
    <property type="match status" value="1"/>
</dbReference>
<evidence type="ECO:0000256" key="1">
    <source>
        <dbReference type="ARBA" id="ARBA00008007"/>
    </source>
</evidence>
<dbReference type="AlphaFoldDB" id="A0A7W1T897"/>
<gene>
    <name evidence="3" type="ORF">HPK16_13325</name>
</gene>
<dbReference type="RefSeq" id="WP_181677419.1">
    <property type="nucleotide sequence ID" value="NZ_JABJVM010000016.1"/>
</dbReference>
<proteinExistence type="inferred from homology"/>
<evidence type="ECO:0000313" key="3">
    <source>
        <dbReference type="EMBL" id="MBA3927326.1"/>
    </source>
</evidence>
<keyword evidence="4" id="KW-1185">Reference proteome</keyword>
<reference evidence="3 4" key="1">
    <citation type="submission" date="2020-08" db="EMBL/GenBank/DDBJ databases">
        <title>Listeria ohnekaius sp. nov. and Listeria portnoyii sp. nov. isolated from non-agricultural and natural environments.</title>
        <authorList>
            <person name="Weller D."/>
            <person name="Belias A.M."/>
            <person name="Liao J."/>
            <person name="Guo S."/>
            <person name="Orsi R.H."/>
            <person name="Wiedmann M."/>
        </authorList>
    </citation>
    <scope>NUCLEOTIDE SEQUENCE [LARGE SCALE GENOMIC DNA]</scope>
    <source>
        <strain evidence="3 4">FSL W9-0585</strain>
    </source>
</reference>
<organism evidence="3 4">
    <name type="scientific">Listeria rustica</name>
    <dbReference type="NCBI Taxonomy" id="2713503"/>
    <lineage>
        <taxon>Bacteria</taxon>
        <taxon>Bacillati</taxon>
        <taxon>Bacillota</taxon>
        <taxon>Bacilli</taxon>
        <taxon>Bacillales</taxon>
        <taxon>Listeriaceae</taxon>
        <taxon>Listeria</taxon>
    </lineage>
</organism>
<dbReference type="EMBL" id="JABJVM010000016">
    <property type="protein sequence ID" value="MBA3927326.1"/>
    <property type="molecule type" value="Genomic_DNA"/>
</dbReference>
<dbReference type="Pfam" id="PF00156">
    <property type="entry name" value="Pribosyltran"/>
    <property type="match status" value="1"/>
</dbReference>
<accession>A0A7W1T897</accession>
<evidence type="ECO:0000259" key="2">
    <source>
        <dbReference type="Pfam" id="PF00156"/>
    </source>
</evidence>
<evidence type="ECO:0000313" key="4">
    <source>
        <dbReference type="Proteomes" id="UP000548787"/>
    </source>
</evidence>
<dbReference type="PANTHER" id="PTHR47505">
    <property type="entry name" value="DNA UTILIZATION PROTEIN YHGH"/>
    <property type="match status" value="1"/>
</dbReference>
<feature type="domain" description="Phosphoribosyltransferase" evidence="2">
    <location>
        <begin position="160"/>
        <end position="228"/>
    </location>
</feature>